<reference evidence="5" key="1">
    <citation type="submission" date="2012-11" db="EMBL/GenBank/DDBJ databases">
        <authorList>
            <person name="Lucero-Rivera Y.E."/>
            <person name="Tovar-Ramirez D."/>
        </authorList>
    </citation>
    <scope>NUCLEOTIDE SEQUENCE [LARGE SCALE GENOMIC DNA]</scope>
    <source>
        <strain evidence="5">Araruama</strain>
    </source>
</reference>
<feature type="binding site" evidence="3">
    <location>
        <position position="89"/>
    </location>
    <ligand>
        <name>Mg(2+)</name>
        <dbReference type="ChEBI" id="CHEBI:18420"/>
        <label>1</label>
        <note>catalytic</note>
    </ligand>
</feature>
<evidence type="ECO:0000313" key="5">
    <source>
        <dbReference type="Proteomes" id="UP000189670"/>
    </source>
</evidence>
<dbReference type="GO" id="GO:0046854">
    <property type="term" value="P:phosphatidylinositol phosphate biosynthetic process"/>
    <property type="evidence" value="ECO:0007669"/>
    <property type="project" value="InterPro"/>
</dbReference>
<dbReference type="SUPFAM" id="SSF56655">
    <property type="entry name" value="Carbohydrate phosphatase"/>
    <property type="match status" value="1"/>
</dbReference>
<dbReference type="GO" id="GO:0046872">
    <property type="term" value="F:metal ion binding"/>
    <property type="evidence" value="ECO:0007669"/>
    <property type="project" value="UniProtKB-KW"/>
</dbReference>
<protein>
    <submittedName>
        <fullName evidence="4">Myo-inositol-1(Or 4)-monophosphatase</fullName>
    </submittedName>
</protein>
<dbReference type="InterPro" id="IPR020550">
    <property type="entry name" value="Inositol_monophosphatase_CS"/>
</dbReference>
<proteinExistence type="predicted"/>
<evidence type="ECO:0000256" key="2">
    <source>
        <dbReference type="ARBA" id="ARBA00022842"/>
    </source>
</evidence>
<accession>A0A1V1PDU5</accession>
<dbReference type="PANTHER" id="PTHR20854">
    <property type="entry name" value="INOSITOL MONOPHOSPHATASE"/>
    <property type="match status" value="1"/>
</dbReference>
<organism evidence="4 5">
    <name type="scientific">Candidatus Magnetoglobus multicellularis str. Araruama</name>
    <dbReference type="NCBI Taxonomy" id="890399"/>
    <lineage>
        <taxon>Bacteria</taxon>
        <taxon>Pseudomonadati</taxon>
        <taxon>Thermodesulfobacteriota</taxon>
        <taxon>Desulfobacteria</taxon>
        <taxon>Desulfobacterales</taxon>
        <taxon>Desulfobacteraceae</taxon>
        <taxon>Candidatus Magnetoglobus</taxon>
    </lineage>
</organism>
<feature type="binding site" evidence="3">
    <location>
        <position position="130"/>
    </location>
    <ligand>
        <name>Mg(2+)</name>
        <dbReference type="ChEBI" id="CHEBI:18420"/>
        <label>1</label>
        <note>catalytic</note>
    </ligand>
</feature>
<name>A0A1V1PDU5_9BACT</name>
<keyword evidence="1 3" id="KW-0479">Metal-binding</keyword>
<dbReference type="Proteomes" id="UP000189670">
    <property type="component" value="Unassembled WGS sequence"/>
</dbReference>
<dbReference type="PROSITE" id="PS00630">
    <property type="entry name" value="IMP_2"/>
    <property type="match status" value="1"/>
</dbReference>
<dbReference type="Gene3D" id="3.40.190.80">
    <property type="match status" value="1"/>
</dbReference>
<evidence type="ECO:0000256" key="3">
    <source>
        <dbReference type="PIRSR" id="PIRSR600760-2"/>
    </source>
</evidence>
<dbReference type="GO" id="GO:0008934">
    <property type="term" value="F:inositol monophosphate 1-phosphatase activity"/>
    <property type="evidence" value="ECO:0007669"/>
    <property type="project" value="TreeGrafter"/>
</dbReference>
<dbReference type="InterPro" id="IPR000760">
    <property type="entry name" value="Inositol_monophosphatase-like"/>
</dbReference>
<evidence type="ECO:0000256" key="1">
    <source>
        <dbReference type="ARBA" id="ARBA00022723"/>
    </source>
</evidence>
<keyword evidence="2 3" id="KW-0460">Magnesium</keyword>
<feature type="binding site" evidence="3">
    <location>
        <position position="277"/>
    </location>
    <ligand>
        <name>Mg(2+)</name>
        <dbReference type="ChEBI" id="CHEBI:18420"/>
        <label>1</label>
        <note>catalytic</note>
    </ligand>
</feature>
<dbReference type="GO" id="GO:0006020">
    <property type="term" value="P:inositol metabolic process"/>
    <property type="evidence" value="ECO:0007669"/>
    <property type="project" value="TreeGrafter"/>
</dbReference>
<dbReference type="Gene3D" id="3.30.540.10">
    <property type="entry name" value="Fructose-1,6-Bisphosphatase, subunit A, domain 1"/>
    <property type="match status" value="1"/>
</dbReference>
<comment type="caution">
    <text evidence="4">The sequence shown here is derived from an EMBL/GenBank/DDBJ whole genome shotgun (WGS) entry which is preliminary data.</text>
</comment>
<comment type="cofactor">
    <cofactor evidence="3">
        <name>Mg(2+)</name>
        <dbReference type="ChEBI" id="CHEBI:18420"/>
    </cofactor>
</comment>
<gene>
    <name evidence="4" type="ORF">OMM_01227</name>
</gene>
<dbReference type="PANTHER" id="PTHR20854:SF4">
    <property type="entry name" value="INOSITOL-1-MONOPHOSPHATASE-RELATED"/>
    <property type="match status" value="1"/>
</dbReference>
<evidence type="ECO:0000313" key="4">
    <source>
        <dbReference type="EMBL" id="ETR73069.1"/>
    </source>
</evidence>
<feature type="binding site" evidence="3">
    <location>
        <position position="129"/>
    </location>
    <ligand>
        <name>Mg(2+)</name>
        <dbReference type="ChEBI" id="CHEBI:18420"/>
        <label>1</label>
        <note>catalytic</note>
    </ligand>
</feature>
<dbReference type="EMBL" id="ATBP01000090">
    <property type="protein sequence ID" value="ETR73069.1"/>
    <property type="molecule type" value="Genomic_DNA"/>
</dbReference>
<feature type="binding site" evidence="3">
    <location>
        <position position="127"/>
    </location>
    <ligand>
        <name>Mg(2+)</name>
        <dbReference type="ChEBI" id="CHEBI:18420"/>
        <label>1</label>
        <note>catalytic</note>
    </ligand>
</feature>
<sequence length="328" mass="36485">MGLFKKITRNIWNNCQNALVQSVIAGGTTAMQYYRRPLKCLDETETASVTKNPSTIADLHATLAIIHSLDDYLSPITAQIGSDYYCLAEETHYVNYFKNKLPESVFRKIQSPEHFFSNDSSIRVIIDGIDGTGNFLRGIPIFCSAVALFINEQLCISALYDPVHHVVYSACLPVNSFESEAWEWHISSNHRIDLVASQTQDNTLPLAQEAIGIHLTRNNPDKVNELLKQSHHSNSILENLSRASAGIYAFNSGHMAMINIARGALGAYVNNTTHLWDIAAGEVLVRACGGNVTGFDKNAISYDANDRVSVIAARQHIYETLMRIIRKE</sequence>
<dbReference type="AlphaFoldDB" id="A0A1V1PDU5"/>
<dbReference type="PRINTS" id="PR00377">
    <property type="entry name" value="IMPHPHTASES"/>
</dbReference>
<dbReference type="Pfam" id="PF00459">
    <property type="entry name" value="Inositol_P"/>
    <property type="match status" value="1"/>
</dbReference>
<dbReference type="GO" id="GO:0007165">
    <property type="term" value="P:signal transduction"/>
    <property type="evidence" value="ECO:0007669"/>
    <property type="project" value="TreeGrafter"/>
</dbReference>